<dbReference type="GO" id="GO:0004386">
    <property type="term" value="F:helicase activity"/>
    <property type="evidence" value="ECO:0007669"/>
    <property type="project" value="UniProtKB-KW"/>
</dbReference>
<dbReference type="GO" id="GO:0005524">
    <property type="term" value="F:ATP binding"/>
    <property type="evidence" value="ECO:0007669"/>
    <property type="project" value="InterPro"/>
</dbReference>
<keyword evidence="2" id="KW-0347">Helicase</keyword>
<dbReference type="InterPro" id="IPR014001">
    <property type="entry name" value="Helicase_ATP-bd"/>
</dbReference>
<organism evidence="2 3">
    <name type="scientific">Pseudoalteromonas phenolica</name>
    <dbReference type="NCBI Taxonomy" id="161398"/>
    <lineage>
        <taxon>Bacteria</taxon>
        <taxon>Pseudomonadati</taxon>
        <taxon>Pseudomonadota</taxon>
        <taxon>Gammaproteobacteria</taxon>
        <taxon>Alteromonadales</taxon>
        <taxon>Pseudoalteromonadaceae</taxon>
        <taxon>Pseudoalteromonas</taxon>
    </lineage>
</organism>
<dbReference type="InterPro" id="IPR001650">
    <property type="entry name" value="Helicase_C-like"/>
</dbReference>
<reference evidence="2 3" key="1">
    <citation type="submission" date="2018-01" db="EMBL/GenBank/DDBJ databases">
        <title>Co-occurrence of chitin degradation, pigmentation and bioactivity in marine Pseudoalteromonas.</title>
        <authorList>
            <person name="Paulsen S."/>
            <person name="Gram L."/>
            <person name="Machado H."/>
        </authorList>
    </citation>
    <scope>NUCLEOTIDE SEQUENCE [LARGE SCALE GENOMIC DNA]</scope>
    <source>
        <strain evidence="2 3">S3898</strain>
    </source>
</reference>
<proteinExistence type="predicted"/>
<dbReference type="EMBL" id="PPSX01000064">
    <property type="protein sequence ID" value="RZQ52152.1"/>
    <property type="molecule type" value="Genomic_DNA"/>
</dbReference>
<protein>
    <submittedName>
        <fullName evidence="2">DEAD/DEAH box helicase</fullName>
    </submittedName>
</protein>
<dbReference type="Pfam" id="PF00271">
    <property type="entry name" value="Helicase_C"/>
    <property type="match status" value="1"/>
</dbReference>
<dbReference type="RefSeq" id="WP_130256498.1">
    <property type="nucleotide sequence ID" value="NZ_PPSX01000064.1"/>
</dbReference>
<feature type="domain" description="Helicase ATP-binding" evidence="1">
    <location>
        <begin position="2"/>
        <end position="196"/>
    </location>
</feature>
<keyword evidence="2" id="KW-0378">Hydrolase</keyword>
<dbReference type="InterPro" id="IPR027417">
    <property type="entry name" value="P-loop_NTPase"/>
</dbReference>
<evidence type="ECO:0000313" key="2">
    <source>
        <dbReference type="EMBL" id="RZQ52152.1"/>
    </source>
</evidence>
<keyword evidence="2" id="KW-0547">Nucleotide-binding</keyword>
<dbReference type="InterPro" id="IPR050742">
    <property type="entry name" value="Helicase_Restrict-Modif_Enz"/>
</dbReference>
<dbReference type="SMART" id="SM00487">
    <property type="entry name" value="DEXDc"/>
    <property type="match status" value="1"/>
</dbReference>
<dbReference type="PANTHER" id="PTHR47396:SF1">
    <property type="entry name" value="ATP-DEPENDENT HELICASE IRC3-RELATED"/>
    <property type="match status" value="1"/>
</dbReference>
<dbReference type="Proteomes" id="UP000291338">
    <property type="component" value="Unassembled WGS sequence"/>
</dbReference>
<name>A0A4Q7IKJ8_9GAMM</name>
<dbReference type="InterPro" id="IPR006935">
    <property type="entry name" value="Helicase/UvrB_N"/>
</dbReference>
<dbReference type="PANTHER" id="PTHR47396">
    <property type="entry name" value="TYPE I RESTRICTION ENZYME ECOKI R PROTEIN"/>
    <property type="match status" value="1"/>
</dbReference>
<dbReference type="AlphaFoldDB" id="A0A4Q7IKJ8"/>
<gene>
    <name evidence="2" type="ORF">C1E23_15790</name>
</gene>
<dbReference type="SUPFAM" id="SSF52540">
    <property type="entry name" value="P-loop containing nucleoside triphosphate hydrolases"/>
    <property type="match status" value="2"/>
</dbReference>
<comment type="caution">
    <text evidence="2">The sequence shown here is derived from an EMBL/GenBank/DDBJ whole genome shotgun (WGS) entry which is preliminary data.</text>
</comment>
<keyword evidence="2" id="KW-0067">ATP-binding</keyword>
<evidence type="ECO:0000259" key="1">
    <source>
        <dbReference type="SMART" id="SM00487"/>
    </source>
</evidence>
<dbReference type="Gene3D" id="3.40.50.300">
    <property type="entry name" value="P-loop containing nucleotide triphosphate hydrolases"/>
    <property type="match status" value="2"/>
</dbReference>
<dbReference type="GO" id="GO:0003677">
    <property type="term" value="F:DNA binding"/>
    <property type="evidence" value="ECO:0007669"/>
    <property type="project" value="InterPro"/>
</dbReference>
<sequence>MKLRNWQSECIDSAISKYKSKKHFLALATPGAGKTVMASVLAKLLYDQGDIDLVLCFSPSSIVAHDFSEALSEQFKAHFDGTIGALGNSFTYQALGTLDNKVWRLFEKYRVFVIFDEIHHCAGSNIKDANAWGKPIITTIKEKAAYTIALTGTPWRSDALPIALAEYCNESGQIQCDYVYGLKQAIADNVCRIPQVVALDNDQITVVEGDETSHFTSFIDLLSQSIVPYSKIVTNTSVIEQLLIHSCHKLNELRAINKEAGGLIVASSIAHALQIQLILKQATGESAVVVTSDEGNGNDLIRSFRYNQDKWIISVGMISEGTNIPRLQVCSYLSNVKTEMNYRQVMGRILRITDAPNQQAILFIPAEPKLVEYAYRVAQDIPNGLAKVKFAQMDEEIIAEAPVLNEGDDIYETGGHTIISANEPTISIGDVIINADESLTQFNDMPPNEIAISTDKVMGIFGQFNHKELEIDGFEQLIISEQSMKKLDLYSTEAF</sequence>
<dbReference type="GO" id="GO:0016787">
    <property type="term" value="F:hydrolase activity"/>
    <property type="evidence" value="ECO:0007669"/>
    <property type="project" value="InterPro"/>
</dbReference>
<accession>A0A4Q7IKJ8</accession>
<dbReference type="GO" id="GO:0005829">
    <property type="term" value="C:cytosol"/>
    <property type="evidence" value="ECO:0007669"/>
    <property type="project" value="TreeGrafter"/>
</dbReference>
<evidence type="ECO:0000313" key="3">
    <source>
        <dbReference type="Proteomes" id="UP000291338"/>
    </source>
</evidence>
<dbReference type="Pfam" id="PF04851">
    <property type="entry name" value="ResIII"/>
    <property type="match status" value="1"/>
</dbReference>